<dbReference type="EC" id="2.3.2.15" evidence="1"/>
<evidence type="ECO:0000256" key="1">
    <source>
        <dbReference type="ARBA" id="ARBA00012468"/>
    </source>
</evidence>
<dbReference type="RefSeq" id="WP_190965783.1">
    <property type="nucleotide sequence ID" value="NZ_JACJTB010000001.1"/>
</dbReference>
<keyword evidence="2" id="KW-0104">Cadmium</keyword>
<evidence type="ECO:0000313" key="6">
    <source>
        <dbReference type="EMBL" id="MBD2592778.1"/>
    </source>
</evidence>
<dbReference type="PANTHER" id="PTHR33447:SF20">
    <property type="entry name" value="GLUTATHIONE GAMMA-GLUTAMYLCYSTEINYLTRANSFERASE"/>
    <property type="match status" value="1"/>
</dbReference>
<proteinExistence type="predicted"/>
<evidence type="ECO:0000256" key="4">
    <source>
        <dbReference type="ARBA" id="ARBA00022723"/>
    </source>
</evidence>
<dbReference type="InterPro" id="IPR040409">
    <property type="entry name" value="PCS-like"/>
</dbReference>
<keyword evidence="4" id="KW-0479">Metal-binding</keyword>
<dbReference type="Proteomes" id="UP000603457">
    <property type="component" value="Unassembled WGS sequence"/>
</dbReference>
<dbReference type="Gene3D" id="3.90.70.30">
    <property type="entry name" value="Phytochelatin synthase, N-terminal domain"/>
    <property type="match status" value="1"/>
</dbReference>
<dbReference type="PROSITE" id="PS51443">
    <property type="entry name" value="PCS"/>
    <property type="match status" value="1"/>
</dbReference>
<dbReference type="Pfam" id="PF05023">
    <property type="entry name" value="Phytochelatin"/>
    <property type="match status" value="1"/>
</dbReference>
<evidence type="ECO:0000256" key="2">
    <source>
        <dbReference type="ARBA" id="ARBA00022539"/>
    </source>
</evidence>
<dbReference type="PANTHER" id="PTHR33447">
    <property type="entry name" value="GLUTATHIONE GAMMA-GLUTAMYLCYSTEINYLTRANSFERASE"/>
    <property type="match status" value="1"/>
</dbReference>
<sequence>MSFKLDTTFKAAIIWLCVSSGTVIAQTLPLSNNLIAFNSKEGEKLLIQSRSREDFFPLSMQFVTQHNQAFCGVASSVMVLNSLGIVAPESPQYSPYRVFTQENFFSNEKTKKVIAPEVVARQGMTLAELGGLIASYDVQVKVYHAADTNLEQFRKLVSTNLKQPNNFVIVNYLRKEIGQEKGGHISPIAAYNEQTDRFLIMDVSRYKYPPVWVKAADLWKAMNTTDTTSGKTRGFVLVSKNSLSALTTL</sequence>
<name>A0ABR8FMU7_9NOSO</name>
<keyword evidence="7" id="KW-1185">Reference proteome</keyword>
<evidence type="ECO:0000259" key="5">
    <source>
        <dbReference type="PROSITE" id="PS51443"/>
    </source>
</evidence>
<gene>
    <name evidence="6" type="ORF">H6G74_00340</name>
</gene>
<dbReference type="EMBL" id="JACJTB010000001">
    <property type="protein sequence ID" value="MBD2592778.1"/>
    <property type="molecule type" value="Genomic_DNA"/>
</dbReference>
<dbReference type="InterPro" id="IPR038765">
    <property type="entry name" value="Papain-like_cys_pep_sf"/>
</dbReference>
<evidence type="ECO:0000256" key="3">
    <source>
        <dbReference type="ARBA" id="ARBA00022679"/>
    </source>
</evidence>
<reference evidence="6 7" key="1">
    <citation type="journal article" date="2020" name="ISME J.">
        <title>Comparative genomics reveals insights into cyanobacterial evolution and habitat adaptation.</title>
        <authorList>
            <person name="Chen M.Y."/>
            <person name="Teng W.K."/>
            <person name="Zhao L."/>
            <person name="Hu C.X."/>
            <person name="Zhou Y.K."/>
            <person name="Han B.P."/>
            <person name="Song L.R."/>
            <person name="Shu W.S."/>
        </authorList>
    </citation>
    <scope>NUCLEOTIDE SEQUENCE [LARGE SCALE GENOMIC DNA]</scope>
    <source>
        <strain evidence="6 7">FACHB-130</strain>
    </source>
</reference>
<protein>
    <recommendedName>
        <fullName evidence="1">glutathione gamma-glutamylcysteinyltransferase</fullName>
        <ecNumber evidence="1">2.3.2.15</ecNumber>
    </recommendedName>
</protein>
<comment type="caution">
    <text evidence="6">The sequence shown here is derived from an EMBL/GenBank/DDBJ whole genome shotgun (WGS) entry which is preliminary data.</text>
</comment>
<organism evidence="6 7">
    <name type="scientific">Nostoc spongiaeforme FACHB-130</name>
    <dbReference type="NCBI Taxonomy" id="1357510"/>
    <lineage>
        <taxon>Bacteria</taxon>
        <taxon>Bacillati</taxon>
        <taxon>Cyanobacteriota</taxon>
        <taxon>Cyanophyceae</taxon>
        <taxon>Nostocales</taxon>
        <taxon>Nostocaceae</taxon>
        <taxon>Nostoc</taxon>
    </lineage>
</organism>
<dbReference type="SUPFAM" id="SSF54001">
    <property type="entry name" value="Cysteine proteinases"/>
    <property type="match status" value="1"/>
</dbReference>
<feature type="domain" description="Peptidase C83" evidence="5">
    <location>
        <begin position="18"/>
        <end position="243"/>
    </location>
</feature>
<dbReference type="InterPro" id="IPR007719">
    <property type="entry name" value="PCS_N"/>
</dbReference>
<dbReference type="InterPro" id="IPR038156">
    <property type="entry name" value="PCS_N_sf"/>
</dbReference>
<accession>A0ABR8FMU7</accession>
<keyword evidence="3" id="KW-0808">Transferase</keyword>
<evidence type="ECO:0000313" key="7">
    <source>
        <dbReference type="Proteomes" id="UP000603457"/>
    </source>
</evidence>